<gene>
    <name evidence="1" type="ORF">Nepgr_019070</name>
</gene>
<dbReference type="InterPro" id="IPR011990">
    <property type="entry name" value="TPR-like_helical_dom_sf"/>
</dbReference>
<protein>
    <submittedName>
        <fullName evidence="1">Uncharacterized protein</fullName>
    </submittedName>
</protein>
<comment type="caution">
    <text evidence="1">The sequence shown here is derived from an EMBL/GenBank/DDBJ whole genome shotgun (WGS) entry which is preliminary data.</text>
</comment>
<dbReference type="SUPFAM" id="SSF48452">
    <property type="entry name" value="TPR-like"/>
    <property type="match status" value="1"/>
</dbReference>
<dbReference type="PANTHER" id="PTHR46512:SF11">
    <property type="entry name" value="PEPTIDYLPROLYL ISOMERASE"/>
    <property type="match status" value="1"/>
</dbReference>
<sequence length="122" mass="13971">MNTKEKIEAAGKKKEEGKALFKAGKYERDSKKYEKAAKYIEYDSSFGDKEKKQAKTLKITCNLNNAACKLKLKVYKQTEKPCTKRTSWFNRAYTVSVQNRGPVHSRFSLVLINNATVNLVNQ</sequence>
<evidence type="ECO:0000313" key="1">
    <source>
        <dbReference type="EMBL" id="GMH17229.1"/>
    </source>
</evidence>
<organism evidence="1 2">
    <name type="scientific">Nepenthes gracilis</name>
    <name type="common">Slender pitcher plant</name>
    <dbReference type="NCBI Taxonomy" id="150966"/>
    <lineage>
        <taxon>Eukaryota</taxon>
        <taxon>Viridiplantae</taxon>
        <taxon>Streptophyta</taxon>
        <taxon>Embryophyta</taxon>
        <taxon>Tracheophyta</taxon>
        <taxon>Spermatophyta</taxon>
        <taxon>Magnoliopsida</taxon>
        <taxon>eudicotyledons</taxon>
        <taxon>Gunneridae</taxon>
        <taxon>Pentapetalae</taxon>
        <taxon>Caryophyllales</taxon>
        <taxon>Nepenthaceae</taxon>
        <taxon>Nepenthes</taxon>
    </lineage>
</organism>
<dbReference type="InterPro" id="IPR050754">
    <property type="entry name" value="FKBP4/5/8-like"/>
</dbReference>
<dbReference type="Gene3D" id="1.25.40.10">
    <property type="entry name" value="Tetratricopeptide repeat domain"/>
    <property type="match status" value="1"/>
</dbReference>
<dbReference type="AlphaFoldDB" id="A0AAD3SUR1"/>
<evidence type="ECO:0000313" key="2">
    <source>
        <dbReference type="Proteomes" id="UP001279734"/>
    </source>
</evidence>
<dbReference type="Proteomes" id="UP001279734">
    <property type="component" value="Unassembled WGS sequence"/>
</dbReference>
<dbReference type="EMBL" id="BSYO01000017">
    <property type="protein sequence ID" value="GMH17229.1"/>
    <property type="molecule type" value="Genomic_DNA"/>
</dbReference>
<proteinExistence type="predicted"/>
<accession>A0AAD3SUR1</accession>
<name>A0AAD3SUR1_NEPGR</name>
<keyword evidence="2" id="KW-1185">Reference proteome</keyword>
<dbReference type="PANTHER" id="PTHR46512">
    <property type="entry name" value="PEPTIDYLPROLYL ISOMERASE"/>
    <property type="match status" value="1"/>
</dbReference>
<reference evidence="1" key="1">
    <citation type="submission" date="2023-05" db="EMBL/GenBank/DDBJ databases">
        <title>Nepenthes gracilis genome sequencing.</title>
        <authorList>
            <person name="Fukushima K."/>
        </authorList>
    </citation>
    <scope>NUCLEOTIDE SEQUENCE</scope>
    <source>
        <strain evidence="1">SING2019-196</strain>
    </source>
</reference>